<dbReference type="GO" id="GO:0003676">
    <property type="term" value="F:nucleic acid binding"/>
    <property type="evidence" value="ECO:0007669"/>
    <property type="project" value="InterPro"/>
</dbReference>
<evidence type="ECO:0000313" key="2">
    <source>
        <dbReference type="EMBL" id="RDY00392.1"/>
    </source>
</evidence>
<gene>
    <name evidence="2" type="ORF">CR513_16430</name>
</gene>
<dbReference type="Gene3D" id="3.30.420.10">
    <property type="entry name" value="Ribonuclease H-like superfamily/Ribonuclease H"/>
    <property type="match status" value="1"/>
</dbReference>
<dbReference type="PROSITE" id="PS50994">
    <property type="entry name" value="INTEGRASE"/>
    <property type="match status" value="1"/>
</dbReference>
<dbReference type="SUPFAM" id="SSF53098">
    <property type="entry name" value="Ribonuclease H-like"/>
    <property type="match status" value="1"/>
</dbReference>
<protein>
    <recommendedName>
        <fullName evidence="1">Integrase catalytic domain-containing protein</fullName>
    </recommendedName>
</protein>
<organism evidence="2 3">
    <name type="scientific">Mucuna pruriens</name>
    <name type="common">Velvet bean</name>
    <name type="synonym">Dolichos pruriens</name>
    <dbReference type="NCBI Taxonomy" id="157652"/>
    <lineage>
        <taxon>Eukaryota</taxon>
        <taxon>Viridiplantae</taxon>
        <taxon>Streptophyta</taxon>
        <taxon>Embryophyta</taxon>
        <taxon>Tracheophyta</taxon>
        <taxon>Spermatophyta</taxon>
        <taxon>Magnoliopsida</taxon>
        <taxon>eudicotyledons</taxon>
        <taxon>Gunneridae</taxon>
        <taxon>Pentapetalae</taxon>
        <taxon>rosids</taxon>
        <taxon>fabids</taxon>
        <taxon>Fabales</taxon>
        <taxon>Fabaceae</taxon>
        <taxon>Papilionoideae</taxon>
        <taxon>50 kb inversion clade</taxon>
        <taxon>NPAAA clade</taxon>
        <taxon>indigoferoid/millettioid clade</taxon>
        <taxon>Phaseoleae</taxon>
        <taxon>Mucuna</taxon>
    </lineage>
</organism>
<proteinExistence type="predicted"/>
<comment type="caution">
    <text evidence="2">The sequence shown here is derived from an EMBL/GenBank/DDBJ whole genome shotgun (WGS) entry which is preliminary data.</text>
</comment>
<dbReference type="GO" id="GO:0015074">
    <property type="term" value="P:DNA integration"/>
    <property type="evidence" value="ECO:0007669"/>
    <property type="project" value="InterPro"/>
</dbReference>
<dbReference type="EMBL" id="QJKJ01003008">
    <property type="protein sequence ID" value="RDY00392.1"/>
    <property type="molecule type" value="Genomic_DNA"/>
</dbReference>
<dbReference type="Pfam" id="PF17921">
    <property type="entry name" value="Integrase_H2C2"/>
    <property type="match status" value="1"/>
</dbReference>
<keyword evidence="3" id="KW-1185">Reference proteome</keyword>
<dbReference type="InterPro" id="IPR036397">
    <property type="entry name" value="RNaseH_sf"/>
</dbReference>
<dbReference type="Proteomes" id="UP000257109">
    <property type="component" value="Unassembled WGS sequence"/>
</dbReference>
<feature type="non-terminal residue" evidence="2">
    <location>
        <position position="1"/>
    </location>
</feature>
<feature type="domain" description="Integrase catalytic" evidence="1">
    <location>
        <begin position="26"/>
        <end position="154"/>
    </location>
</feature>
<dbReference type="InterPro" id="IPR050951">
    <property type="entry name" value="Retrovirus_Pol_polyprotein"/>
</dbReference>
<evidence type="ECO:0000259" key="1">
    <source>
        <dbReference type="PROSITE" id="PS50994"/>
    </source>
</evidence>
<name>A0A371HC80_MUCPR</name>
<accession>A0A371HC80</accession>
<dbReference type="OrthoDB" id="2016337at2759"/>
<dbReference type="PANTHER" id="PTHR37984:SF5">
    <property type="entry name" value="PROTEIN NYNRIN-LIKE"/>
    <property type="match status" value="1"/>
</dbReference>
<evidence type="ECO:0000313" key="3">
    <source>
        <dbReference type="Proteomes" id="UP000257109"/>
    </source>
</evidence>
<dbReference type="PANTHER" id="PTHR37984">
    <property type="entry name" value="PROTEIN CBG26694"/>
    <property type="match status" value="1"/>
</dbReference>
<dbReference type="InterPro" id="IPR012337">
    <property type="entry name" value="RNaseH-like_sf"/>
</dbReference>
<dbReference type="InterPro" id="IPR041588">
    <property type="entry name" value="Integrase_H2C2"/>
</dbReference>
<sequence length="154" mass="18061">MRYMIKEVHKRLCVSHIGGRALASKIAKAGYYWPTLKGDCMDYVRRCNKCQRFAEVVDYFTKWIETELVATISVERIKCFYWKKILRRFGLPTEIVSNNRTHFVSRATIDFYTQPKIKQHFTSVEHPQTNGQAEAANKVILRGLCRRLEEAKGR</sequence>
<dbReference type="InterPro" id="IPR001584">
    <property type="entry name" value="Integrase_cat-core"/>
</dbReference>
<reference evidence="2" key="1">
    <citation type="submission" date="2018-05" db="EMBL/GenBank/DDBJ databases">
        <title>Draft genome of Mucuna pruriens seed.</title>
        <authorList>
            <person name="Nnadi N.E."/>
            <person name="Vos R."/>
            <person name="Hasami M.H."/>
            <person name="Devisetty U.K."/>
            <person name="Aguiy J.C."/>
        </authorList>
    </citation>
    <scope>NUCLEOTIDE SEQUENCE [LARGE SCALE GENOMIC DNA]</scope>
    <source>
        <strain evidence="2">JCA_2017</strain>
    </source>
</reference>
<dbReference type="AlphaFoldDB" id="A0A371HC80"/>